<keyword evidence="2" id="KW-1185">Reference proteome</keyword>
<dbReference type="InterPro" id="IPR011009">
    <property type="entry name" value="Kinase-like_dom_sf"/>
</dbReference>
<evidence type="ECO:0000313" key="2">
    <source>
        <dbReference type="Proteomes" id="UP000326565"/>
    </source>
</evidence>
<dbReference type="Proteomes" id="UP000326565">
    <property type="component" value="Unassembled WGS sequence"/>
</dbReference>
<accession>A0A5N5XDJ0</accession>
<dbReference type="Gene3D" id="1.10.510.10">
    <property type="entry name" value="Transferase(Phosphotransferase) domain 1"/>
    <property type="match status" value="1"/>
</dbReference>
<sequence length="234" mass="26373">MSLVCSREDCEYRILIKGQDRSTLSMPLGSLPDLSENDTCNRSHISRDSTTIEDIWHPKSFDCLKLIRVKQITATTEVTCSSQGLFISSKPTATVIAKIARFQWEISRISQETRIYKSLENTPIGPRFLGHVHEHGRVIGILLEKLEDREAAIENLSACMSVLKRLHDIGILHGDVNRYNFIIQNGTARLIDYEESQIFHGDASSMQAEMDSLNDQLNECTGRGGGFRFIEAQT</sequence>
<evidence type="ECO:0000313" key="1">
    <source>
        <dbReference type="EMBL" id="KAB8077412.1"/>
    </source>
</evidence>
<dbReference type="EMBL" id="ML732169">
    <property type="protein sequence ID" value="KAB8077412.1"/>
    <property type="molecule type" value="Genomic_DNA"/>
</dbReference>
<proteinExistence type="predicted"/>
<dbReference type="SUPFAM" id="SSF56112">
    <property type="entry name" value="Protein kinase-like (PK-like)"/>
    <property type="match status" value="1"/>
</dbReference>
<name>A0A5N5XDJ0_9EURO</name>
<dbReference type="AlphaFoldDB" id="A0A5N5XDJ0"/>
<gene>
    <name evidence="1" type="ORF">BDV29DRAFT_188743</name>
</gene>
<dbReference type="OrthoDB" id="2687876at2759"/>
<evidence type="ECO:0008006" key="3">
    <source>
        <dbReference type="Google" id="ProtNLM"/>
    </source>
</evidence>
<protein>
    <recommendedName>
        <fullName evidence="3">Alpha-galactosidase A</fullName>
    </recommendedName>
</protein>
<reference evidence="1 2" key="1">
    <citation type="submission" date="2019-04" db="EMBL/GenBank/DDBJ databases">
        <title>Friends and foes A comparative genomics study of 23 Aspergillus species from section Flavi.</title>
        <authorList>
            <consortium name="DOE Joint Genome Institute"/>
            <person name="Kjaerbolling I."/>
            <person name="Vesth T."/>
            <person name="Frisvad J.C."/>
            <person name="Nybo J.L."/>
            <person name="Theobald S."/>
            <person name="Kildgaard S."/>
            <person name="Isbrandt T."/>
            <person name="Kuo A."/>
            <person name="Sato A."/>
            <person name="Lyhne E.K."/>
            <person name="Kogle M.E."/>
            <person name="Wiebenga A."/>
            <person name="Kun R.S."/>
            <person name="Lubbers R.J."/>
            <person name="Makela M.R."/>
            <person name="Barry K."/>
            <person name="Chovatia M."/>
            <person name="Clum A."/>
            <person name="Daum C."/>
            <person name="Haridas S."/>
            <person name="He G."/>
            <person name="LaButti K."/>
            <person name="Lipzen A."/>
            <person name="Mondo S."/>
            <person name="Riley R."/>
            <person name="Salamov A."/>
            <person name="Simmons B.A."/>
            <person name="Magnuson J.K."/>
            <person name="Henrissat B."/>
            <person name="Mortensen U.H."/>
            <person name="Larsen T.O."/>
            <person name="Devries R.P."/>
            <person name="Grigoriev I.V."/>
            <person name="Machida M."/>
            <person name="Baker S.E."/>
            <person name="Andersen M.R."/>
        </authorList>
    </citation>
    <scope>NUCLEOTIDE SEQUENCE [LARGE SCALE GENOMIC DNA]</scope>
    <source>
        <strain evidence="1 2">CBS 151.66</strain>
    </source>
</reference>
<organism evidence="1 2">
    <name type="scientific">Aspergillus leporis</name>
    <dbReference type="NCBI Taxonomy" id="41062"/>
    <lineage>
        <taxon>Eukaryota</taxon>
        <taxon>Fungi</taxon>
        <taxon>Dikarya</taxon>
        <taxon>Ascomycota</taxon>
        <taxon>Pezizomycotina</taxon>
        <taxon>Eurotiomycetes</taxon>
        <taxon>Eurotiomycetidae</taxon>
        <taxon>Eurotiales</taxon>
        <taxon>Aspergillaceae</taxon>
        <taxon>Aspergillus</taxon>
        <taxon>Aspergillus subgen. Circumdati</taxon>
    </lineage>
</organism>